<dbReference type="EMBL" id="JADIMY010000017">
    <property type="protein sequence ID" value="MBO8427123.1"/>
    <property type="molecule type" value="Genomic_DNA"/>
</dbReference>
<dbReference type="InterPro" id="IPR026870">
    <property type="entry name" value="Zinc_ribbon_dom"/>
</dbReference>
<dbReference type="AlphaFoldDB" id="A0A9D9DI22"/>
<feature type="transmembrane region" description="Helical" evidence="1">
    <location>
        <begin position="42"/>
        <end position="64"/>
    </location>
</feature>
<feature type="transmembrane region" description="Helical" evidence="1">
    <location>
        <begin position="112"/>
        <end position="135"/>
    </location>
</feature>
<dbReference type="Pfam" id="PF13240">
    <property type="entry name" value="Zn_Ribbon_1"/>
    <property type="match status" value="1"/>
</dbReference>
<feature type="transmembrane region" description="Helical" evidence="1">
    <location>
        <begin position="84"/>
        <end position="105"/>
    </location>
</feature>
<accession>A0A9D9DI22</accession>
<keyword evidence="1" id="KW-1133">Transmembrane helix</keyword>
<dbReference type="Proteomes" id="UP000823613">
    <property type="component" value="Unassembled WGS sequence"/>
</dbReference>
<reference evidence="3" key="2">
    <citation type="journal article" date="2021" name="PeerJ">
        <title>Extensive microbial diversity within the chicken gut microbiome revealed by metagenomics and culture.</title>
        <authorList>
            <person name="Gilroy R."/>
            <person name="Ravi A."/>
            <person name="Getino M."/>
            <person name="Pursley I."/>
            <person name="Horton D.L."/>
            <person name="Alikhan N.F."/>
            <person name="Baker D."/>
            <person name="Gharbi K."/>
            <person name="Hall N."/>
            <person name="Watson M."/>
            <person name="Adriaenssens E.M."/>
            <person name="Foster-Nyarko E."/>
            <person name="Jarju S."/>
            <person name="Secka A."/>
            <person name="Antonio M."/>
            <person name="Oren A."/>
            <person name="Chaudhuri R.R."/>
            <person name="La Ragione R."/>
            <person name="Hildebrand F."/>
            <person name="Pallen M.J."/>
        </authorList>
    </citation>
    <scope>NUCLEOTIDE SEQUENCE</scope>
    <source>
        <strain evidence="3">11159</strain>
    </source>
</reference>
<evidence type="ECO:0000256" key="1">
    <source>
        <dbReference type="SAM" id="Phobius"/>
    </source>
</evidence>
<reference evidence="3" key="1">
    <citation type="submission" date="2020-10" db="EMBL/GenBank/DDBJ databases">
        <authorList>
            <person name="Gilroy R."/>
        </authorList>
    </citation>
    <scope>NUCLEOTIDE SEQUENCE</scope>
    <source>
        <strain evidence="3">11159</strain>
    </source>
</reference>
<keyword evidence="1" id="KW-0472">Membrane</keyword>
<evidence type="ECO:0000313" key="3">
    <source>
        <dbReference type="EMBL" id="MBO8427123.1"/>
    </source>
</evidence>
<feature type="domain" description="Zinc-ribbon" evidence="2">
    <location>
        <begin position="3"/>
        <end position="23"/>
    </location>
</feature>
<organism evidence="3 4">
    <name type="scientific">Candidatus Onthovivens merdipullorum</name>
    <dbReference type="NCBI Taxonomy" id="2840889"/>
    <lineage>
        <taxon>Bacteria</taxon>
        <taxon>Bacillati</taxon>
        <taxon>Bacillota</taxon>
        <taxon>Bacilli</taxon>
        <taxon>Bacillales</taxon>
        <taxon>Candidatus Onthovivens</taxon>
    </lineage>
</organism>
<sequence>MKKCNNCGKYLEDSATYCSFCGARCDGLEEVKKDKKVSYVNYLAIFSLVISVVPTLFSSLLNSLLSLANTETYLNLINGNVGKIIGVIYLFTIILGVILSVISFFKGFKKGGITISIISFLISIVLLIVIIVNGFRSEDFLTYLKNAALGVNISEN</sequence>
<evidence type="ECO:0000259" key="2">
    <source>
        <dbReference type="Pfam" id="PF13240"/>
    </source>
</evidence>
<name>A0A9D9DI22_9BACL</name>
<gene>
    <name evidence="3" type="ORF">IAC58_00985</name>
</gene>
<protein>
    <submittedName>
        <fullName evidence="3">Zinc ribbon domain-containing protein</fullName>
    </submittedName>
</protein>
<proteinExistence type="predicted"/>
<keyword evidence="1" id="KW-0812">Transmembrane</keyword>
<evidence type="ECO:0000313" key="4">
    <source>
        <dbReference type="Proteomes" id="UP000823613"/>
    </source>
</evidence>
<comment type="caution">
    <text evidence="3">The sequence shown here is derived from an EMBL/GenBank/DDBJ whole genome shotgun (WGS) entry which is preliminary data.</text>
</comment>